<comment type="similarity">
    <text evidence="2">Belongs to the EamA transporter family.</text>
</comment>
<keyword evidence="6 7" id="KW-0472">Membrane</keyword>
<dbReference type="Proteomes" id="UP001232445">
    <property type="component" value="Unassembled WGS sequence"/>
</dbReference>
<feature type="transmembrane region" description="Helical" evidence="7">
    <location>
        <begin position="96"/>
        <end position="115"/>
    </location>
</feature>
<comment type="subcellular location">
    <subcellularLocation>
        <location evidence="1">Cell membrane</location>
        <topology evidence="1">Multi-pass membrane protein</topology>
    </subcellularLocation>
</comment>
<evidence type="ECO:0000256" key="4">
    <source>
        <dbReference type="ARBA" id="ARBA00022692"/>
    </source>
</evidence>
<evidence type="ECO:0000256" key="7">
    <source>
        <dbReference type="SAM" id="Phobius"/>
    </source>
</evidence>
<evidence type="ECO:0000256" key="2">
    <source>
        <dbReference type="ARBA" id="ARBA00007362"/>
    </source>
</evidence>
<keyword evidence="3" id="KW-1003">Cell membrane</keyword>
<feature type="transmembrane region" description="Helical" evidence="7">
    <location>
        <begin position="71"/>
        <end position="90"/>
    </location>
</feature>
<evidence type="ECO:0000256" key="3">
    <source>
        <dbReference type="ARBA" id="ARBA00022475"/>
    </source>
</evidence>
<feature type="domain" description="EamA" evidence="8">
    <location>
        <begin position="8"/>
        <end position="140"/>
    </location>
</feature>
<feature type="transmembrane region" description="Helical" evidence="7">
    <location>
        <begin position="218"/>
        <end position="237"/>
    </location>
</feature>
<feature type="transmembrane region" description="Helical" evidence="7">
    <location>
        <begin position="122"/>
        <end position="141"/>
    </location>
</feature>
<evidence type="ECO:0000259" key="8">
    <source>
        <dbReference type="Pfam" id="PF00892"/>
    </source>
</evidence>
<evidence type="ECO:0000256" key="1">
    <source>
        <dbReference type="ARBA" id="ARBA00004651"/>
    </source>
</evidence>
<dbReference type="InterPro" id="IPR037185">
    <property type="entry name" value="EmrE-like"/>
</dbReference>
<feature type="transmembrane region" description="Helical" evidence="7">
    <location>
        <begin position="274"/>
        <end position="291"/>
    </location>
</feature>
<proteinExistence type="inferred from homology"/>
<dbReference type="SUPFAM" id="SSF103481">
    <property type="entry name" value="Multidrug resistance efflux transporter EmrE"/>
    <property type="match status" value="2"/>
</dbReference>
<organism evidence="9 10">
    <name type="scientific">Caldalkalibacillus uzonensis</name>
    <dbReference type="NCBI Taxonomy" id="353224"/>
    <lineage>
        <taxon>Bacteria</taxon>
        <taxon>Bacillati</taxon>
        <taxon>Bacillota</taxon>
        <taxon>Bacilli</taxon>
        <taxon>Bacillales</taxon>
        <taxon>Bacillaceae</taxon>
        <taxon>Caldalkalibacillus</taxon>
    </lineage>
</organism>
<gene>
    <name evidence="9" type="ORF">J2S00_004021</name>
</gene>
<dbReference type="RefSeq" id="WP_307343966.1">
    <property type="nucleotide sequence ID" value="NZ_JAUSUQ010000040.1"/>
</dbReference>
<name>A0ABU0CYE7_9BACI</name>
<dbReference type="PANTHER" id="PTHR32322">
    <property type="entry name" value="INNER MEMBRANE TRANSPORTER"/>
    <property type="match status" value="1"/>
</dbReference>
<reference evidence="9 10" key="1">
    <citation type="submission" date="2023-07" db="EMBL/GenBank/DDBJ databases">
        <title>Genomic Encyclopedia of Type Strains, Phase IV (KMG-IV): sequencing the most valuable type-strain genomes for metagenomic binning, comparative biology and taxonomic classification.</title>
        <authorList>
            <person name="Goeker M."/>
        </authorList>
    </citation>
    <scope>NUCLEOTIDE SEQUENCE [LARGE SCALE GENOMIC DNA]</scope>
    <source>
        <strain evidence="9 10">DSM 17740</strain>
    </source>
</reference>
<dbReference type="PANTHER" id="PTHR32322:SF18">
    <property type="entry name" value="S-ADENOSYLMETHIONINE_S-ADENOSYLHOMOCYSTEINE TRANSPORTER"/>
    <property type="match status" value="1"/>
</dbReference>
<keyword evidence="10" id="KW-1185">Reference proteome</keyword>
<feature type="transmembrane region" description="Helical" evidence="7">
    <location>
        <begin position="35"/>
        <end position="59"/>
    </location>
</feature>
<keyword evidence="4 7" id="KW-0812">Transmembrane</keyword>
<evidence type="ECO:0000313" key="10">
    <source>
        <dbReference type="Proteomes" id="UP001232445"/>
    </source>
</evidence>
<evidence type="ECO:0000256" key="5">
    <source>
        <dbReference type="ARBA" id="ARBA00022989"/>
    </source>
</evidence>
<evidence type="ECO:0000313" key="9">
    <source>
        <dbReference type="EMBL" id="MDQ0341177.1"/>
    </source>
</evidence>
<protein>
    <submittedName>
        <fullName evidence="9">Drug/metabolite transporter (DMT)-like permease</fullName>
    </submittedName>
</protein>
<comment type="caution">
    <text evidence="9">The sequence shown here is derived from an EMBL/GenBank/DDBJ whole genome shotgun (WGS) entry which is preliminary data.</text>
</comment>
<accession>A0ABU0CYE7</accession>
<dbReference type="EMBL" id="JAUSUQ010000040">
    <property type="protein sequence ID" value="MDQ0341177.1"/>
    <property type="molecule type" value="Genomic_DNA"/>
</dbReference>
<feature type="transmembrane region" description="Helical" evidence="7">
    <location>
        <begin position="153"/>
        <end position="171"/>
    </location>
</feature>
<dbReference type="InterPro" id="IPR000620">
    <property type="entry name" value="EamA_dom"/>
</dbReference>
<sequence>MKKTIIPHLFLICVALFWGLNPVIGQVLLDTFHPVLISTFRWLIALCVLLPVTLLNNQIDFSIVKRHWKNIFLAALLGITLFQTLTYIAVQYTSPINITLITTATPILIAIFSYFHTSESLNVHQITGMILATIGVLWIISQGDVSVFVELNFNRGDLIMILAVFAWAGYSMVSKELIKDFQLITSITICSVLGVLLLVPAALWALVTHPPLHITFEAIAGLILLALTASILAFLWYNLGIKSLGTNVAAMYMYLIPVFTGVTSFIILRELLNMHQILGGMLVGYGVYLTTRKTKKELVERETQSA</sequence>
<keyword evidence="5 7" id="KW-1133">Transmembrane helix</keyword>
<feature type="transmembrane region" description="Helical" evidence="7">
    <location>
        <begin position="249"/>
        <end position="268"/>
    </location>
</feature>
<dbReference type="InterPro" id="IPR050638">
    <property type="entry name" value="AA-Vitamin_Transporters"/>
</dbReference>
<feature type="transmembrane region" description="Helical" evidence="7">
    <location>
        <begin position="183"/>
        <end position="206"/>
    </location>
</feature>
<evidence type="ECO:0000256" key="6">
    <source>
        <dbReference type="ARBA" id="ARBA00023136"/>
    </source>
</evidence>
<dbReference type="Pfam" id="PF00892">
    <property type="entry name" value="EamA"/>
    <property type="match status" value="2"/>
</dbReference>
<feature type="domain" description="EamA" evidence="8">
    <location>
        <begin position="155"/>
        <end position="291"/>
    </location>
</feature>